<feature type="region of interest" description="Disordered" evidence="1">
    <location>
        <begin position="33"/>
        <end position="155"/>
    </location>
</feature>
<keyword evidence="2" id="KW-0732">Signal</keyword>
<evidence type="ECO:0000313" key="4">
    <source>
        <dbReference type="Proteomes" id="UP000315891"/>
    </source>
</evidence>
<evidence type="ECO:0000256" key="2">
    <source>
        <dbReference type="SAM" id="SignalP"/>
    </source>
</evidence>
<feature type="signal peptide" evidence="2">
    <location>
        <begin position="1"/>
        <end position="23"/>
    </location>
</feature>
<dbReference type="OrthoDB" id="5985800at2"/>
<dbReference type="Proteomes" id="UP000315891">
    <property type="component" value="Chromosome"/>
</dbReference>
<dbReference type="PROSITE" id="PS51257">
    <property type="entry name" value="PROKAR_LIPOPROTEIN"/>
    <property type="match status" value="1"/>
</dbReference>
<proteinExistence type="predicted"/>
<feature type="compositionally biased region" description="Polar residues" evidence="1">
    <location>
        <begin position="70"/>
        <end position="80"/>
    </location>
</feature>
<evidence type="ECO:0000256" key="1">
    <source>
        <dbReference type="SAM" id="MobiDB-lite"/>
    </source>
</evidence>
<feature type="compositionally biased region" description="Polar residues" evidence="1">
    <location>
        <begin position="88"/>
        <end position="121"/>
    </location>
</feature>
<accession>A0A516V4K2</accession>
<dbReference type="AlphaFoldDB" id="A0A516V4K2"/>
<name>A0A516V4K2_9GAMM</name>
<reference evidence="3 4" key="1">
    <citation type="submission" date="2019-07" db="EMBL/GenBank/DDBJ databases">
        <title>Lysobacter weifangensis sp. nov., isolated from bensulfuron-methyl contaminated farmland soil.</title>
        <authorList>
            <person name="Zhao H."/>
        </authorList>
    </citation>
    <scope>NUCLEOTIDE SEQUENCE [LARGE SCALE GENOMIC DNA]</scope>
    <source>
        <strain evidence="3 4">CC-Bw-6</strain>
    </source>
</reference>
<dbReference type="EMBL" id="CP041742">
    <property type="protein sequence ID" value="QDQ73461.1"/>
    <property type="molecule type" value="Genomic_DNA"/>
</dbReference>
<feature type="chain" id="PRO_5022178094" evidence="2">
    <location>
        <begin position="24"/>
        <end position="181"/>
    </location>
</feature>
<keyword evidence="4" id="KW-1185">Reference proteome</keyword>
<protein>
    <submittedName>
        <fullName evidence="3">Uncharacterized protein</fullName>
    </submittedName>
</protein>
<feature type="compositionally biased region" description="Basic and acidic residues" evidence="1">
    <location>
        <begin position="47"/>
        <end position="67"/>
    </location>
</feature>
<sequence length="181" mass="18579">MQNTKTKNTVLIAAILLACGTIASLDAGARERSRSVQHSAHQGSVSVHRDNARFQGERQRDWQRDGEGNASMTRSGSVTGANGGTAERQGSITRNADGSLTHQASGSATNANGGTMETSGGFTRDADGNVTGSRDTSATNKNGGTYEGSTSWSDGKVTHTGTCTNSAGATVDCPSKPDNGQ</sequence>
<organism evidence="3 4">
    <name type="scientific">Pseudoluteimonas lycopersici</name>
    <dbReference type="NCBI Taxonomy" id="1324796"/>
    <lineage>
        <taxon>Bacteria</taxon>
        <taxon>Pseudomonadati</taxon>
        <taxon>Pseudomonadota</taxon>
        <taxon>Gammaproteobacteria</taxon>
        <taxon>Lysobacterales</taxon>
        <taxon>Lysobacteraceae</taxon>
        <taxon>Pseudoluteimonas</taxon>
    </lineage>
</organism>
<gene>
    <name evidence="3" type="ORF">FNZ56_06055</name>
</gene>
<feature type="compositionally biased region" description="Polar residues" evidence="1">
    <location>
        <begin position="130"/>
        <end position="155"/>
    </location>
</feature>
<evidence type="ECO:0000313" key="3">
    <source>
        <dbReference type="EMBL" id="QDQ73461.1"/>
    </source>
</evidence>
<dbReference type="RefSeq" id="WP_143878973.1">
    <property type="nucleotide sequence ID" value="NZ_BAABLZ010000001.1"/>
</dbReference>
<feature type="compositionally biased region" description="Polar residues" evidence="1">
    <location>
        <begin position="36"/>
        <end position="45"/>
    </location>
</feature>